<dbReference type="Pfam" id="PF07992">
    <property type="entry name" value="Pyr_redox_2"/>
    <property type="match status" value="1"/>
</dbReference>
<gene>
    <name evidence="13" type="primary">trxB</name>
    <name evidence="13" type="ORF">EF384_00360</name>
</gene>
<evidence type="ECO:0000256" key="7">
    <source>
        <dbReference type="ARBA" id="ARBA00023157"/>
    </source>
</evidence>
<keyword evidence="6 10" id="KW-0560">Oxidoreductase</keyword>
<evidence type="ECO:0000313" key="13">
    <source>
        <dbReference type="EMBL" id="RPA65491.1"/>
    </source>
</evidence>
<dbReference type="PRINTS" id="PR00368">
    <property type="entry name" value="FADPNR"/>
</dbReference>
<dbReference type="InterPro" id="IPR005982">
    <property type="entry name" value="Thioredox_Rdtase"/>
</dbReference>
<comment type="caution">
    <text evidence="13">The sequence shown here is derived from an EMBL/GenBank/DDBJ whole genome shotgun (WGS) entry which is preliminary data.</text>
</comment>
<dbReference type="InterPro" id="IPR008255">
    <property type="entry name" value="Pyr_nucl-diS_OxRdtase_2_AS"/>
</dbReference>
<keyword evidence="5 10" id="KW-0274">FAD</keyword>
<comment type="similarity">
    <text evidence="1 10">Belongs to the class-II pyridine nucleotide-disulfide oxidoreductase family.</text>
</comment>
<dbReference type="AlphaFoldDB" id="A0A3N4H293"/>
<sequence>MAEETKQFDVVVLGAGPAGMTAALYASRANLSVALIERGVPGGELMNTAEVENYPGFKSIMGPDLATDMFESAMQFGVAHEFGTVKTITPGEGIHTIQTDMGKTYEAKAVVIATGSVHRKLGVPGEEQYAGRGVSYCAVCDGAFFRDKEVKVIGGGDSAVEEGTYLTQFVKNVNIVHRRDELRAQKILQDRAMANDKVDFTWDTVVKSIKGDDKKVTTLEMENVKTGAVTEVPADGIFIYVGLLPNTEAFRDLGITDEEGWIITDQDMHTSIPGIFAVGDVRQKKLRQISTAVGDGAMGGQEAYNYIESLND</sequence>
<name>A0A3N4H293_9LACT</name>
<evidence type="ECO:0000313" key="14">
    <source>
        <dbReference type="Proteomes" id="UP000273977"/>
    </source>
</evidence>
<proteinExistence type="inferred from homology"/>
<keyword evidence="4 10" id="KW-0285">Flavoprotein</keyword>
<dbReference type="OrthoDB" id="9806179at2"/>
<dbReference type="PANTHER" id="PTHR48105">
    <property type="entry name" value="THIOREDOXIN REDUCTASE 1-RELATED-RELATED"/>
    <property type="match status" value="1"/>
</dbReference>
<dbReference type="PRINTS" id="PR00469">
    <property type="entry name" value="PNDRDTASEII"/>
</dbReference>
<evidence type="ECO:0000256" key="2">
    <source>
        <dbReference type="ARBA" id="ARBA00011738"/>
    </source>
</evidence>
<dbReference type="SUPFAM" id="SSF51905">
    <property type="entry name" value="FAD/NAD(P)-binding domain"/>
    <property type="match status" value="1"/>
</dbReference>
<dbReference type="Gene3D" id="3.50.50.60">
    <property type="entry name" value="FAD/NAD(P)-binding domain"/>
    <property type="match status" value="2"/>
</dbReference>
<dbReference type="GO" id="GO:0019430">
    <property type="term" value="P:removal of superoxide radicals"/>
    <property type="evidence" value="ECO:0007669"/>
    <property type="project" value="UniProtKB-UniRule"/>
</dbReference>
<comment type="catalytic activity">
    <reaction evidence="9 10">
        <text>[thioredoxin]-dithiol + NADP(+) = [thioredoxin]-disulfide + NADPH + H(+)</text>
        <dbReference type="Rhea" id="RHEA:20345"/>
        <dbReference type="Rhea" id="RHEA-COMP:10698"/>
        <dbReference type="Rhea" id="RHEA-COMP:10700"/>
        <dbReference type="ChEBI" id="CHEBI:15378"/>
        <dbReference type="ChEBI" id="CHEBI:29950"/>
        <dbReference type="ChEBI" id="CHEBI:50058"/>
        <dbReference type="ChEBI" id="CHEBI:57783"/>
        <dbReference type="ChEBI" id="CHEBI:58349"/>
        <dbReference type="EC" id="1.8.1.9"/>
    </reaction>
</comment>
<dbReference type="GO" id="GO:0004791">
    <property type="term" value="F:thioredoxin-disulfide reductase (NADPH) activity"/>
    <property type="evidence" value="ECO:0007669"/>
    <property type="project" value="UniProtKB-UniRule"/>
</dbReference>
<evidence type="ECO:0000259" key="12">
    <source>
        <dbReference type="Pfam" id="PF07992"/>
    </source>
</evidence>
<organism evidence="13 14">
    <name type="scientific">Aerococcus agrisoli</name>
    <dbReference type="NCBI Taxonomy" id="2487350"/>
    <lineage>
        <taxon>Bacteria</taxon>
        <taxon>Bacillati</taxon>
        <taxon>Bacillota</taxon>
        <taxon>Bacilli</taxon>
        <taxon>Lactobacillales</taxon>
        <taxon>Aerococcaceae</taxon>
        <taxon>Aerococcus</taxon>
    </lineage>
</organism>
<evidence type="ECO:0000256" key="4">
    <source>
        <dbReference type="ARBA" id="ARBA00022630"/>
    </source>
</evidence>
<comment type="subunit">
    <text evidence="2 10">Homodimer.</text>
</comment>
<dbReference type="NCBIfam" id="TIGR01292">
    <property type="entry name" value="TRX_reduct"/>
    <property type="match status" value="1"/>
</dbReference>
<feature type="domain" description="FAD/NAD(P)-binding" evidence="12">
    <location>
        <begin position="8"/>
        <end position="296"/>
    </location>
</feature>
<dbReference type="PROSITE" id="PS00573">
    <property type="entry name" value="PYRIDINE_REDOX_2"/>
    <property type="match status" value="1"/>
</dbReference>
<dbReference type="EMBL" id="RKMG01000001">
    <property type="protein sequence ID" value="RPA65491.1"/>
    <property type="molecule type" value="Genomic_DNA"/>
</dbReference>
<accession>A0A3N4H293</accession>
<comment type="cofactor">
    <cofactor evidence="11">
        <name>FAD</name>
        <dbReference type="ChEBI" id="CHEBI:57692"/>
    </cofactor>
    <text evidence="11">Binds 1 FAD per subunit.</text>
</comment>
<evidence type="ECO:0000256" key="8">
    <source>
        <dbReference type="ARBA" id="ARBA00023284"/>
    </source>
</evidence>
<keyword evidence="8 10" id="KW-0676">Redox-active center</keyword>
<evidence type="ECO:0000256" key="1">
    <source>
        <dbReference type="ARBA" id="ARBA00009333"/>
    </source>
</evidence>
<evidence type="ECO:0000256" key="9">
    <source>
        <dbReference type="ARBA" id="ARBA00048132"/>
    </source>
</evidence>
<dbReference type="EC" id="1.8.1.9" evidence="10"/>
<evidence type="ECO:0000256" key="5">
    <source>
        <dbReference type="ARBA" id="ARBA00022827"/>
    </source>
</evidence>
<protein>
    <recommendedName>
        <fullName evidence="3 10">Thioredoxin reductase</fullName>
        <ecNumber evidence="10">1.8.1.9</ecNumber>
    </recommendedName>
</protein>
<evidence type="ECO:0000256" key="3">
    <source>
        <dbReference type="ARBA" id="ARBA00018719"/>
    </source>
</evidence>
<dbReference type="InterPro" id="IPR036188">
    <property type="entry name" value="FAD/NAD-bd_sf"/>
</dbReference>
<keyword evidence="7" id="KW-1015">Disulfide bond</keyword>
<keyword evidence="11" id="KW-0521">NADP</keyword>
<evidence type="ECO:0000256" key="10">
    <source>
        <dbReference type="RuleBase" id="RU003880"/>
    </source>
</evidence>
<keyword evidence="14" id="KW-1185">Reference proteome</keyword>
<evidence type="ECO:0000256" key="6">
    <source>
        <dbReference type="ARBA" id="ARBA00023002"/>
    </source>
</evidence>
<evidence type="ECO:0000256" key="11">
    <source>
        <dbReference type="RuleBase" id="RU003881"/>
    </source>
</evidence>
<reference evidence="13 14" key="1">
    <citation type="submission" date="2018-11" db="EMBL/GenBank/DDBJ databases">
        <title>Aerococcus sp. SJQ22, whole genome shotgun sequence.</title>
        <authorList>
            <person name="Sun L."/>
            <person name="Gao X."/>
            <person name="Chen W."/>
            <person name="Huang K."/>
        </authorList>
    </citation>
    <scope>NUCLEOTIDE SEQUENCE [LARGE SCALE GENOMIC DNA]</scope>
    <source>
        <strain evidence="13 14">SJQ22</strain>
    </source>
</reference>
<dbReference type="InterPro" id="IPR050097">
    <property type="entry name" value="Ferredoxin-NADP_redctase_2"/>
</dbReference>
<dbReference type="Proteomes" id="UP000273977">
    <property type="component" value="Unassembled WGS sequence"/>
</dbReference>
<dbReference type="GO" id="GO:0005737">
    <property type="term" value="C:cytoplasm"/>
    <property type="evidence" value="ECO:0007669"/>
    <property type="project" value="InterPro"/>
</dbReference>
<dbReference type="InterPro" id="IPR023753">
    <property type="entry name" value="FAD/NAD-binding_dom"/>
</dbReference>